<name>A0A8J5FF54_ZINOF</name>
<evidence type="ECO:0000313" key="3">
    <source>
        <dbReference type="EMBL" id="KAG6484131.1"/>
    </source>
</evidence>
<dbReference type="PANTHER" id="PTHR21450:SF3">
    <property type="entry name" value="DUF630 FAMILY PROTEIN (DUF630 AND DUF632)"/>
    <property type="match status" value="1"/>
</dbReference>
<organism evidence="3 4">
    <name type="scientific">Zingiber officinale</name>
    <name type="common">Ginger</name>
    <name type="synonym">Amomum zingiber</name>
    <dbReference type="NCBI Taxonomy" id="94328"/>
    <lineage>
        <taxon>Eukaryota</taxon>
        <taxon>Viridiplantae</taxon>
        <taxon>Streptophyta</taxon>
        <taxon>Embryophyta</taxon>
        <taxon>Tracheophyta</taxon>
        <taxon>Spermatophyta</taxon>
        <taxon>Magnoliopsida</taxon>
        <taxon>Liliopsida</taxon>
        <taxon>Zingiberales</taxon>
        <taxon>Zingiberaceae</taxon>
        <taxon>Zingiber</taxon>
    </lineage>
</organism>
<accession>A0A8J5FF54</accession>
<evidence type="ECO:0000313" key="4">
    <source>
        <dbReference type="Proteomes" id="UP000734854"/>
    </source>
</evidence>
<dbReference type="EMBL" id="JACMSC010000016">
    <property type="protein sequence ID" value="KAG6484131.1"/>
    <property type="molecule type" value="Genomic_DNA"/>
</dbReference>
<dbReference type="PANTHER" id="PTHR21450">
    <property type="entry name" value="PROTEIN ALTERED PHOSPHATE STARVATION RESPONSE 1"/>
    <property type="match status" value="1"/>
</dbReference>
<evidence type="ECO:0000259" key="1">
    <source>
        <dbReference type="Pfam" id="PF04782"/>
    </source>
</evidence>
<dbReference type="Proteomes" id="UP000734854">
    <property type="component" value="Unassembled WGS sequence"/>
</dbReference>
<comment type="caution">
    <text evidence="3">The sequence shown here is derived from an EMBL/GenBank/DDBJ whole genome shotgun (WGS) entry which is preliminary data.</text>
</comment>
<protein>
    <recommendedName>
        <fullName evidence="5">Nitrate regulatory gene2 protein</fullName>
    </recommendedName>
</protein>
<dbReference type="Pfam" id="PF04782">
    <property type="entry name" value="DUF632"/>
    <property type="match status" value="1"/>
</dbReference>
<gene>
    <name evidence="3" type="ORF">ZIOFF_060925</name>
</gene>
<dbReference type="InterPro" id="IPR006868">
    <property type="entry name" value="DUF630"/>
</dbReference>
<sequence>MDFILVVFLSDSNSMSKGLWLFSYVEKVKVVLQGVLMLCPFSSRGDGPDGGIPSPKPGLSVFVESFGKVQTIRSPSSSTYFLLCFVFFLIIPVLREVIRCRNGELLKQISSSFLRLAKLWFQSETFLDSLEEMGCSASRLEDEEAVQLCRDRRNFIKQAVEQRNRFASGHIAYIQSLKRVSDALCNFVDADEQPDTFPDTFTLPPFMPVKKLSPEMLGIPFNQYEKKMGDPFNSASQINQSQGSILHVSRYLRSGANPSVSIEEFPQPSETVRINTYCPMEPYGNDTFFTTQASPWHSSFYSSTYDRPNYPPASPQNPQWDSFWNPFSSIDTYGYAYQSSSVDSINDDDVAGLRQVRQEEGIPELEEEGTTREDDEPLQIKTQKEACEVNSNDTRLSSTCVDSSAAKCIGVNKFHNKQVDNFEVSETKDAIKLKTTREKELAEKRKSAEETHGFTVYLNRRTKGMPEIMKDIESQFLRICDCAHEVSVLLNASKSHYASTSTEIAVKMMNPIALFRSASSRSSSSRLCNAFPSSGCDGYDSSIDCLEESCTTSGNHQSTLDRLYEWEKKLYEEVKAGERIRIAFERKYKQMRSQDMHSEEPSSVDKTRAVVRDLHTQLKVSIHSVESVSRRIETLRDEELHPQLFELVQGLAKMWRTTADCHQIQKRTIEEAKLLMLSAAVAAGKVSEEAHPASPRRARSAAALEADLRNWRACLEIWVEAQRAYARALAGWALRCSDRGDGDRGCARSPLSPPRSSAGGAPPALGVCAQWSRLLESVGEAQVVDGLDFFAAGIASVREMETTAAAAEEDIEGEEDKCRRTPATSEMARRVLCAGMSVAVGSLADFAARSAEGYQVLVRGRDGRAEP</sequence>
<dbReference type="Pfam" id="PF04783">
    <property type="entry name" value="DUF630"/>
    <property type="match status" value="1"/>
</dbReference>
<evidence type="ECO:0008006" key="5">
    <source>
        <dbReference type="Google" id="ProtNLM"/>
    </source>
</evidence>
<dbReference type="AlphaFoldDB" id="A0A8J5FF54"/>
<reference evidence="3 4" key="1">
    <citation type="submission" date="2020-08" db="EMBL/GenBank/DDBJ databases">
        <title>Plant Genome Project.</title>
        <authorList>
            <person name="Zhang R.-G."/>
        </authorList>
    </citation>
    <scope>NUCLEOTIDE SEQUENCE [LARGE SCALE GENOMIC DNA]</scope>
    <source>
        <tissue evidence="3">Rhizome</tissue>
    </source>
</reference>
<dbReference type="InterPro" id="IPR006867">
    <property type="entry name" value="DUF632"/>
</dbReference>
<evidence type="ECO:0000259" key="2">
    <source>
        <dbReference type="Pfam" id="PF04783"/>
    </source>
</evidence>
<proteinExistence type="predicted"/>
<keyword evidence="4" id="KW-1185">Reference proteome</keyword>
<feature type="domain" description="DUF630" evidence="2">
    <location>
        <begin position="133"/>
        <end position="191"/>
    </location>
</feature>
<feature type="domain" description="DUF632" evidence="1">
    <location>
        <begin position="466"/>
        <end position="794"/>
    </location>
</feature>